<feature type="transmembrane region" description="Helical" evidence="1">
    <location>
        <begin position="802"/>
        <end position="823"/>
    </location>
</feature>
<reference evidence="3" key="1">
    <citation type="submission" date="2017-04" db="EMBL/GenBank/DDBJ databases">
        <title>Plasmodium gonderi genome.</title>
        <authorList>
            <person name="Arisue N."/>
            <person name="Honma H."/>
            <person name="Kawai S."/>
            <person name="Tougan T."/>
            <person name="Tanabe K."/>
            <person name="Horii T."/>
        </authorList>
    </citation>
    <scope>NUCLEOTIDE SEQUENCE [LARGE SCALE GENOMIC DNA]</scope>
    <source>
        <strain evidence="3">ATCC 30045</strain>
    </source>
</reference>
<organism evidence="2 3">
    <name type="scientific">Plasmodium gonderi</name>
    <dbReference type="NCBI Taxonomy" id="77519"/>
    <lineage>
        <taxon>Eukaryota</taxon>
        <taxon>Sar</taxon>
        <taxon>Alveolata</taxon>
        <taxon>Apicomplexa</taxon>
        <taxon>Aconoidasida</taxon>
        <taxon>Haemosporida</taxon>
        <taxon>Plasmodiidae</taxon>
        <taxon>Plasmodium</taxon>
        <taxon>Plasmodium (Plasmodium)</taxon>
    </lineage>
</organism>
<dbReference type="EMBL" id="BDQF01000008">
    <property type="protein sequence ID" value="GAW80433.1"/>
    <property type="molecule type" value="Genomic_DNA"/>
</dbReference>
<keyword evidence="1" id="KW-0472">Membrane</keyword>
<accession>A0A1Y1JJ03</accession>
<dbReference type="AlphaFoldDB" id="A0A1Y1JJ03"/>
<dbReference type="RefSeq" id="XP_028543022.1">
    <property type="nucleotide sequence ID" value="XM_028687221.1"/>
</dbReference>
<gene>
    <name evidence="2" type="ORF">PGO_073480</name>
</gene>
<keyword evidence="3" id="KW-1185">Reference proteome</keyword>
<keyword evidence="1" id="KW-0812">Transmembrane</keyword>
<dbReference type="OMA" id="YLTYWAY"/>
<evidence type="ECO:0000313" key="3">
    <source>
        <dbReference type="Proteomes" id="UP000195521"/>
    </source>
</evidence>
<name>A0A1Y1JJ03_PLAGO</name>
<dbReference type="Pfam" id="PF05795">
    <property type="entry name" value="Plasmodium_Vir"/>
    <property type="match status" value="2"/>
</dbReference>
<proteinExistence type="predicted"/>
<sequence length="875" mass="103844">MDDDIENETLEHLENKVASSVLSGLYSHYKLFDAFKSTSSAHKICDEENYPHKLSKLDENVVSICHNLEEILENFDNYCTLIDKTNHINCCEHLLYWMYGKINKEQWDVFNIQWIYFKFHKLLNKNISFNTQYKCNPEFLRVLDKGLLKNKKSLYDFLENYDAIKKALDNELGNNNYYCKYIKKIFLLYQKLVKEPGSQSIHAYKHEMKRFKEKIIDDELGFITEKCNKDSQIPLFDNETKVLNALINGQEQDIKIIEERTKNKYIYDIFRDFDKYMEYINLVKSEKNSYSSHADHYCENNMKTDILQSKEIKNVCKHFISYISYLSLNINEYNPRYKKYFGFLNYWLNNELKNTDKCATDFLKILENSVDRSFVAFKDYSMFKNYVYNIDGELREEMDILYKLYNNLNVIISSKEEKKCQENGKTFIHKFEEGIKKYNLTRNNDFYVELMKVWSRYINAKVKHQFCKNNSFPESPKMSKLNHEVILSYLSKTSELCETYTNQRLPILSHTNEKYEGILKSLSTSEIYKKLNSVTADVDTCVQFCTDVININNSDEKTNEIKKFCPQIAANIRKLSETLKETKSPYDRCTYLTYWAYENIMNVYSNNLDNINNKTLINELSKVVFMANSELSKENQCLFYFYGDISELKNEKHLHDYFKNYSEIKDYITSIEDNNRHAYCEYLKHINELYKSYIGKCCICFSYPEQACSEKCPKYFRCDKQYFPSDLMSTIGCQSEQIQETIEDVFKSVTLDHGIQKYTLLKSLNSNTDLHQISNEISQQNLYENQYKISEQISIYDPFNDIVLSSFGILGIFLTFFVFYKFTPLGSWFYRRKYKNKNISKNIQKINPKIVKGNKSQGSLVNSQKKRIRLAYQSS</sequence>
<dbReference type="GeneID" id="39747146"/>
<keyword evidence="1" id="KW-1133">Transmembrane helix</keyword>
<dbReference type="OrthoDB" id="386682at2759"/>
<evidence type="ECO:0000256" key="1">
    <source>
        <dbReference type="SAM" id="Phobius"/>
    </source>
</evidence>
<dbReference type="Proteomes" id="UP000195521">
    <property type="component" value="Unassembled WGS sequence"/>
</dbReference>
<dbReference type="InterPro" id="IPR008780">
    <property type="entry name" value="Plasmodium_Vir"/>
</dbReference>
<protein>
    <submittedName>
        <fullName evidence="2">Variable surface protein</fullName>
    </submittedName>
</protein>
<comment type="caution">
    <text evidence="2">The sequence shown here is derived from an EMBL/GenBank/DDBJ whole genome shotgun (WGS) entry which is preliminary data.</text>
</comment>
<evidence type="ECO:0000313" key="2">
    <source>
        <dbReference type="EMBL" id="GAW80433.1"/>
    </source>
</evidence>